<feature type="region of interest" description="Disordered" evidence="1">
    <location>
        <begin position="32"/>
        <end position="74"/>
    </location>
</feature>
<gene>
    <name evidence="2" type="ORF">HLA99_08185</name>
</gene>
<evidence type="ECO:0000313" key="2">
    <source>
        <dbReference type="EMBL" id="NNH03823.1"/>
    </source>
</evidence>
<evidence type="ECO:0000313" key="3">
    <source>
        <dbReference type="Proteomes" id="UP000543598"/>
    </source>
</evidence>
<evidence type="ECO:0000256" key="1">
    <source>
        <dbReference type="SAM" id="MobiDB-lite"/>
    </source>
</evidence>
<keyword evidence="3" id="KW-1185">Reference proteome</keyword>
<name>A0A7Y2Q1M1_9MICO</name>
<feature type="compositionally biased region" description="Acidic residues" evidence="1">
    <location>
        <begin position="62"/>
        <end position="74"/>
    </location>
</feature>
<comment type="caution">
    <text evidence="2">The sequence shown here is derived from an EMBL/GenBank/DDBJ whole genome shotgun (WGS) entry which is preliminary data.</text>
</comment>
<protein>
    <submittedName>
        <fullName evidence="2">Uncharacterized protein</fullName>
    </submittedName>
</protein>
<dbReference type="AlphaFoldDB" id="A0A7Y2Q1M1"/>
<accession>A0A7Y2Q1M1</accession>
<sequence>MSTAEPFMPAHWTRPEDAPSEIDVDKDVDVLAPGPGGVDDGQEPVTFPPNPVFRTPHPGEALTEEELESDLDEQ</sequence>
<organism evidence="2 3">
    <name type="scientific">Microbacterium ulmi</name>
    <dbReference type="NCBI Taxonomy" id="179095"/>
    <lineage>
        <taxon>Bacteria</taxon>
        <taxon>Bacillati</taxon>
        <taxon>Actinomycetota</taxon>
        <taxon>Actinomycetes</taxon>
        <taxon>Micrococcales</taxon>
        <taxon>Microbacteriaceae</taxon>
        <taxon>Microbacterium</taxon>
    </lineage>
</organism>
<reference evidence="2 3" key="1">
    <citation type="submission" date="2020-05" db="EMBL/GenBank/DDBJ databases">
        <title>MicrobeNet Type strains.</title>
        <authorList>
            <person name="Nicholson A.C."/>
        </authorList>
    </citation>
    <scope>NUCLEOTIDE SEQUENCE [LARGE SCALE GENOMIC DNA]</scope>
    <source>
        <strain evidence="2 3">JCM 14282</strain>
    </source>
</reference>
<dbReference type="EMBL" id="JABEMB010000009">
    <property type="protein sequence ID" value="NNH03823.1"/>
    <property type="molecule type" value="Genomic_DNA"/>
</dbReference>
<dbReference type="RefSeq" id="WP_167038085.1">
    <property type="nucleotide sequence ID" value="NZ_BAAANA010000001.1"/>
</dbReference>
<feature type="region of interest" description="Disordered" evidence="1">
    <location>
        <begin position="1"/>
        <end position="20"/>
    </location>
</feature>
<proteinExistence type="predicted"/>
<dbReference type="Proteomes" id="UP000543598">
    <property type="component" value="Unassembled WGS sequence"/>
</dbReference>